<keyword evidence="1" id="KW-1133">Transmembrane helix</keyword>
<dbReference type="Gene3D" id="3.90.550.10">
    <property type="entry name" value="Spore Coat Polysaccharide Biosynthesis Protein SpsA, Chain A"/>
    <property type="match status" value="1"/>
</dbReference>
<feature type="transmembrane region" description="Helical" evidence="1">
    <location>
        <begin position="229"/>
        <end position="248"/>
    </location>
</feature>
<keyword evidence="1" id="KW-0812">Transmembrane</keyword>
<evidence type="ECO:0000313" key="4">
    <source>
        <dbReference type="Proteomes" id="UP000244677"/>
    </source>
</evidence>
<reference evidence="3 4" key="1">
    <citation type="submission" date="2017-04" db="EMBL/GenBank/DDBJ databases">
        <title>Complete genome sequence of Flavobacterium kingsejong AJ004.</title>
        <authorList>
            <person name="Lee P.C."/>
        </authorList>
    </citation>
    <scope>NUCLEOTIDE SEQUENCE [LARGE SCALE GENOMIC DNA]</scope>
    <source>
        <strain evidence="3 4">AJ004</strain>
    </source>
</reference>
<dbReference type="RefSeq" id="WP_108736207.1">
    <property type="nucleotide sequence ID" value="NZ_CP020919.1"/>
</dbReference>
<dbReference type="SUPFAM" id="SSF53448">
    <property type="entry name" value="Nucleotide-diphospho-sugar transferases"/>
    <property type="match status" value="1"/>
</dbReference>
<sequence>MKFPLVSIITPAYNSEKFIDQAIQSVQQQTFSDWEMILVNDGSSDHTQEIIEKWRLQDPRIKLLTLSKNSGTGVARNKGLEKATGRYIAFLDADDLWTPEKLQKQLDFMVARNIPFTFSFYQQIDEDGNDLQKIVTAPNPLSYTQLLYCNYVGNLTGIYDTDFFGKIDISRFRKRQDWIVWLTIVKRLKIVHPVPEVLAQYRVRQHSISASKIELVKHNYKVYRNFHQMPVLIAFLAMIRFLITQLVLKPRYITRKK</sequence>
<evidence type="ECO:0000313" key="3">
    <source>
        <dbReference type="EMBL" id="AWG24570.1"/>
    </source>
</evidence>
<dbReference type="PANTHER" id="PTHR22916:SF3">
    <property type="entry name" value="UDP-GLCNAC:BETAGAL BETA-1,3-N-ACETYLGLUCOSAMINYLTRANSFERASE-LIKE PROTEIN 1"/>
    <property type="match status" value="1"/>
</dbReference>
<gene>
    <name evidence="3" type="ORF">FK004_04675</name>
</gene>
<organism evidence="3 4">
    <name type="scientific">Flavobacterium kingsejongi</name>
    <dbReference type="NCBI Taxonomy" id="1678728"/>
    <lineage>
        <taxon>Bacteria</taxon>
        <taxon>Pseudomonadati</taxon>
        <taxon>Bacteroidota</taxon>
        <taxon>Flavobacteriia</taxon>
        <taxon>Flavobacteriales</taxon>
        <taxon>Flavobacteriaceae</taxon>
        <taxon>Flavobacterium</taxon>
    </lineage>
</organism>
<dbReference type="EMBL" id="CP020919">
    <property type="protein sequence ID" value="AWG24570.1"/>
    <property type="molecule type" value="Genomic_DNA"/>
</dbReference>
<dbReference type="AlphaFoldDB" id="A0A2S1LLD3"/>
<dbReference type="InterPro" id="IPR029044">
    <property type="entry name" value="Nucleotide-diphossugar_trans"/>
</dbReference>
<dbReference type="Pfam" id="PF00535">
    <property type="entry name" value="Glycos_transf_2"/>
    <property type="match status" value="1"/>
</dbReference>
<protein>
    <submittedName>
        <fullName evidence="3">Glycosyl transferase</fullName>
    </submittedName>
</protein>
<dbReference type="KEGG" id="fki:FK004_04675"/>
<proteinExistence type="predicted"/>
<feature type="domain" description="Glycosyltransferase 2-like" evidence="2">
    <location>
        <begin position="7"/>
        <end position="132"/>
    </location>
</feature>
<evidence type="ECO:0000256" key="1">
    <source>
        <dbReference type="SAM" id="Phobius"/>
    </source>
</evidence>
<accession>A0A2S1LLD3</accession>
<dbReference type="GO" id="GO:0016758">
    <property type="term" value="F:hexosyltransferase activity"/>
    <property type="evidence" value="ECO:0007669"/>
    <property type="project" value="UniProtKB-ARBA"/>
</dbReference>
<keyword evidence="3" id="KW-0808">Transferase</keyword>
<dbReference type="PANTHER" id="PTHR22916">
    <property type="entry name" value="GLYCOSYLTRANSFERASE"/>
    <property type="match status" value="1"/>
</dbReference>
<keyword evidence="4" id="KW-1185">Reference proteome</keyword>
<keyword evidence="1" id="KW-0472">Membrane</keyword>
<name>A0A2S1LLD3_9FLAO</name>
<dbReference type="InterPro" id="IPR001173">
    <property type="entry name" value="Glyco_trans_2-like"/>
</dbReference>
<dbReference type="OrthoDB" id="9815829at2"/>
<dbReference type="Proteomes" id="UP000244677">
    <property type="component" value="Chromosome"/>
</dbReference>
<evidence type="ECO:0000259" key="2">
    <source>
        <dbReference type="Pfam" id="PF00535"/>
    </source>
</evidence>